<dbReference type="SUPFAM" id="SSF55846">
    <property type="entry name" value="N-acetylmuramoyl-L-alanine amidase-like"/>
    <property type="match status" value="1"/>
</dbReference>
<dbReference type="Gene3D" id="3.40.80.10">
    <property type="entry name" value="Peptidoglycan recognition protein-like"/>
    <property type="match status" value="1"/>
</dbReference>
<name>A0A2U3LMV1_9FIRM</name>
<dbReference type="CDD" id="cd06583">
    <property type="entry name" value="PGRP"/>
    <property type="match status" value="1"/>
</dbReference>
<dbReference type="AlphaFoldDB" id="A0A2U3LMV1"/>
<sequence length="148" mass="16549">MDWQKIVIHHTASPTEVRRSGKTVPVDVAMIREWHQTKGWSDIGYHFVIMPDGRCAEGRPLCRPGAHCIVGRRNSIGIGICLVGNFSETEMPEAQLVGLVNKVKQLRADFHLKLGDVELHRDVSGAVTECPGLYFPTDSFKKKLEEKA</sequence>
<dbReference type="PANTHER" id="PTHR11022">
    <property type="entry name" value="PEPTIDOGLYCAN RECOGNITION PROTEIN"/>
    <property type="match status" value="1"/>
</dbReference>
<gene>
    <name evidence="4" type="ORF">SBF1_650012</name>
</gene>
<dbReference type="InterPro" id="IPR002502">
    <property type="entry name" value="Amidase_domain"/>
</dbReference>
<dbReference type="EMBL" id="OMOF01000612">
    <property type="protein sequence ID" value="SPF53261.1"/>
    <property type="molecule type" value="Genomic_DNA"/>
</dbReference>
<evidence type="ECO:0000259" key="2">
    <source>
        <dbReference type="SMART" id="SM00644"/>
    </source>
</evidence>
<dbReference type="PANTHER" id="PTHR11022:SF41">
    <property type="entry name" value="PEPTIDOGLYCAN-RECOGNITION PROTEIN LC-RELATED"/>
    <property type="match status" value="1"/>
</dbReference>
<dbReference type="Pfam" id="PF01510">
    <property type="entry name" value="Amidase_2"/>
    <property type="match status" value="1"/>
</dbReference>
<dbReference type="GO" id="GO:0009253">
    <property type="term" value="P:peptidoglycan catabolic process"/>
    <property type="evidence" value="ECO:0007669"/>
    <property type="project" value="InterPro"/>
</dbReference>
<protein>
    <submittedName>
        <fullName evidence="4">N-acetylmuramoyl-L-alanine amidase</fullName>
    </submittedName>
</protein>
<reference evidence="5" key="1">
    <citation type="submission" date="2018-02" db="EMBL/GenBank/DDBJ databases">
        <authorList>
            <person name="Hausmann B."/>
        </authorList>
    </citation>
    <scope>NUCLEOTIDE SEQUENCE [LARGE SCALE GENOMIC DNA]</scope>
    <source>
        <strain evidence="5">Peat soil MAG SbF1</strain>
    </source>
</reference>
<organism evidence="4 5">
    <name type="scientific">Candidatus Desulfosporosinus infrequens</name>
    <dbReference type="NCBI Taxonomy" id="2043169"/>
    <lineage>
        <taxon>Bacteria</taxon>
        <taxon>Bacillati</taxon>
        <taxon>Bacillota</taxon>
        <taxon>Clostridia</taxon>
        <taxon>Eubacteriales</taxon>
        <taxon>Desulfitobacteriaceae</taxon>
        <taxon>Desulfosporosinus</taxon>
    </lineage>
</organism>
<evidence type="ECO:0000259" key="3">
    <source>
        <dbReference type="SMART" id="SM00701"/>
    </source>
</evidence>
<feature type="domain" description="N-acetylmuramoyl-L-alanine amidase" evidence="2">
    <location>
        <begin position="1"/>
        <end position="132"/>
    </location>
</feature>
<dbReference type="InterPro" id="IPR006619">
    <property type="entry name" value="PGRP_domain_met/bac"/>
</dbReference>
<evidence type="ECO:0000256" key="1">
    <source>
        <dbReference type="ARBA" id="ARBA00007553"/>
    </source>
</evidence>
<dbReference type="SMART" id="SM00701">
    <property type="entry name" value="PGRP"/>
    <property type="match status" value="1"/>
</dbReference>
<dbReference type="GO" id="GO:0008745">
    <property type="term" value="F:N-acetylmuramoyl-L-alanine amidase activity"/>
    <property type="evidence" value="ECO:0007669"/>
    <property type="project" value="InterPro"/>
</dbReference>
<comment type="similarity">
    <text evidence="1">Belongs to the N-acetylmuramoyl-L-alanine amidase 2 family.</text>
</comment>
<evidence type="ECO:0000313" key="4">
    <source>
        <dbReference type="EMBL" id="SPF53261.1"/>
    </source>
</evidence>
<feature type="domain" description="Peptidoglycan recognition protein family" evidence="3">
    <location>
        <begin position="2"/>
        <end position="124"/>
    </location>
</feature>
<dbReference type="GO" id="GO:0008270">
    <property type="term" value="F:zinc ion binding"/>
    <property type="evidence" value="ECO:0007669"/>
    <property type="project" value="InterPro"/>
</dbReference>
<dbReference type="SMART" id="SM00644">
    <property type="entry name" value="Ami_2"/>
    <property type="match status" value="1"/>
</dbReference>
<proteinExistence type="inferred from homology"/>
<evidence type="ECO:0000313" key="5">
    <source>
        <dbReference type="Proteomes" id="UP000238916"/>
    </source>
</evidence>
<dbReference type="OrthoDB" id="9811296at2"/>
<dbReference type="InterPro" id="IPR015510">
    <property type="entry name" value="PGRP"/>
</dbReference>
<accession>A0A2U3LMV1</accession>
<dbReference type="InterPro" id="IPR036505">
    <property type="entry name" value="Amidase/PGRP_sf"/>
</dbReference>
<dbReference type="Proteomes" id="UP000238916">
    <property type="component" value="Unassembled WGS sequence"/>
</dbReference>